<comment type="similarity">
    <text evidence="2">Belongs to the MAD1 family.</text>
</comment>
<reference evidence="8" key="2">
    <citation type="submission" date="2021-01" db="UniProtKB">
        <authorList>
            <consortium name="EnsemblPlants"/>
        </authorList>
    </citation>
    <scope>IDENTIFICATION</scope>
</reference>
<evidence type="ECO:0000256" key="5">
    <source>
        <dbReference type="ARBA" id="ARBA00023242"/>
    </source>
</evidence>
<dbReference type="InParanoid" id="A0A7N2R8W5"/>
<evidence type="ECO:0000256" key="2">
    <source>
        <dbReference type="ARBA" id="ARBA00008029"/>
    </source>
</evidence>
<keyword evidence="5" id="KW-0539">Nucleus</keyword>
<evidence type="ECO:0000256" key="4">
    <source>
        <dbReference type="ARBA" id="ARBA00022776"/>
    </source>
</evidence>
<dbReference type="EMBL" id="LRBV02000008">
    <property type="status" value="NOT_ANNOTATED_CDS"/>
    <property type="molecule type" value="Genomic_DNA"/>
</dbReference>
<evidence type="ECO:0000256" key="6">
    <source>
        <dbReference type="ARBA" id="ARBA00023306"/>
    </source>
</evidence>
<keyword evidence="6" id="KW-0131">Cell cycle</keyword>
<organism evidence="8 9">
    <name type="scientific">Quercus lobata</name>
    <name type="common">Valley oak</name>
    <dbReference type="NCBI Taxonomy" id="97700"/>
    <lineage>
        <taxon>Eukaryota</taxon>
        <taxon>Viridiplantae</taxon>
        <taxon>Streptophyta</taxon>
        <taxon>Embryophyta</taxon>
        <taxon>Tracheophyta</taxon>
        <taxon>Spermatophyta</taxon>
        <taxon>Magnoliopsida</taxon>
        <taxon>eudicotyledons</taxon>
        <taxon>Gunneridae</taxon>
        <taxon>Pentapetalae</taxon>
        <taxon>rosids</taxon>
        <taxon>fabids</taxon>
        <taxon>Fagales</taxon>
        <taxon>Fagaceae</taxon>
        <taxon>Quercus</taxon>
    </lineage>
</organism>
<keyword evidence="4" id="KW-0498">Mitosis</keyword>
<evidence type="ECO:0000313" key="9">
    <source>
        <dbReference type="Proteomes" id="UP000594261"/>
    </source>
</evidence>
<dbReference type="InterPro" id="IPR008672">
    <property type="entry name" value="Mad1"/>
</dbReference>
<dbReference type="Proteomes" id="UP000594261">
    <property type="component" value="Chromosome 8"/>
</dbReference>
<protein>
    <submittedName>
        <fullName evidence="8">Uncharacterized protein</fullName>
    </submittedName>
</protein>
<sequence length="105" mass="11959">MILRTPPSKRPRSETMPLESPSAAGSDRRMVIYDSPLAAPLHESPHQHSDHLLCTYQCCQMVKLEFLDALSSAEKQVCDYQSRFETMNENFSKVDFAVYAFTSQI</sequence>
<dbReference type="EnsemblPlants" id="QL08p014094:mrna">
    <property type="protein sequence ID" value="QL08p014094:mrna"/>
    <property type="gene ID" value="QL08p014094"/>
</dbReference>
<reference evidence="8 9" key="1">
    <citation type="journal article" date="2016" name="G3 (Bethesda)">
        <title>First Draft Assembly and Annotation of the Genome of a California Endemic Oak Quercus lobata Nee (Fagaceae).</title>
        <authorList>
            <person name="Sork V.L."/>
            <person name="Fitz-Gibbon S.T."/>
            <person name="Puiu D."/>
            <person name="Crepeau M."/>
            <person name="Gugger P.F."/>
            <person name="Sherman R."/>
            <person name="Stevens K."/>
            <person name="Langley C.H."/>
            <person name="Pellegrini M."/>
            <person name="Salzberg S.L."/>
        </authorList>
    </citation>
    <scope>NUCLEOTIDE SEQUENCE [LARGE SCALE GENOMIC DNA]</scope>
    <source>
        <strain evidence="8 9">cv. SW786</strain>
    </source>
</reference>
<proteinExistence type="inferred from homology"/>
<keyword evidence="9" id="KW-1185">Reference proteome</keyword>
<dbReference type="GO" id="GO:0051301">
    <property type="term" value="P:cell division"/>
    <property type="evidence" value="ECO:0007669"/>
    <property type="project" value="UniProtKB-KW"/>
</dbReference>
<dbReference type="GO" id="GO:0007094">
    <property type="term" value="P:mitotic spindle assembly checkpoint signaling"/>
    <property type="evidence" value="ECO:0007669"/>
    <property type="project" value="InterPro"/>
</dbReference>
<evidence type="ECO:0000256" key="3">
    <source>
        <dbReference type="ARBA" id="ARBA00022618"/>
    </source>
</evidence>
<dbReference type="GO" id="GO:0051315">
    <property type="term" value="P:attachment of mitotic spindle microtubules to kinetochore"/>
    <property type="evidence" value="ECO:0007669"/>
    <property type="project" value="TreeGrafter"/>
</dbReference>
<dbReference type="GO" id="GO:0072686">
    <property type="term" value="C:mitotic spindle"/>
    <property type="evidence" value="ECO:0007669"/>
    <property type="project" value="TreeGrafter"/>
</dbReference>
<evidence type="ECO:0000256" key="1">
    <source>
        <dbReference type="ARBA" id="ARBA00004123"/>
    </source>
</evidence>
<keyword evidence="3" id="KW-0132">Cell division</keyword>
<comment type="subcellular location">
    <subcellularLocation>
        <location evidence="1">Nucleus</location>
    </subcellularLocation>
</comment>
<dbReference type="Gramene" id="QL08p014094:mrna">
    <property type="protein sequence ID" value="QL08p014094:mrna"/>
    <property type="gene ID" value="QL08p014094"/>
</dbReference>
<dbReference type="PANTHER" id="PTHR23168">
    <property type="entry name" value="MITOTIC SPINDLE ASSEMBLY CHECKPOINT PROTEIN MAD1 MITOTIC ARREST DEFICIENT-LIKE PROTEIN 1"/>
    <property type="match status" value="1"/>
</dbReference>
<dbReference type="AlphaFoldDB" id="A0A7N2R8W5"/>
<evidence type="ECO:0000256" key="7">
    <source>
        <dbReference type="SAM" id="MobiDB-lite"/>
    </source>
</evidence>
<dbReference type="GO" id="GO:0005635">
    <property type="term" value="C:nuclear envelope"/>
    <property type="evidence" value="ECO:0007669"/>
    <property type="project" value="TreeGrafter"/>
</dbReference>
<dbReference type="GO" id="GO:0000776">
    <property type="term" value="C:kinetochore"/>
    <property type="evidence" value="ECO:0007669"/>
    <property type="project" value="TreeGrafter"/>
</dbReference>
<evidence type="ECO:0000313" key="8">
    <source>
        <dbReference type="EnsemblPlants" id="QL08p014094:mrna"/>
    </source>
</evidence>
<accession>A0A7N2R8W5</accession>
<dbReference type="PANTHER" id="PTHR23168:SF0">
    <property type="entry name" value="MITOTIC SPINDLE ASSEMBLY CHECKPOINT PROTEIN MAD1"/>
    <property type="match status" value="1"/>
</dbReference>
<feature type="region of interest" description="Disordered" evidence="7">
    <location>
        <begin position="1"/>
        <end position="28"/>
    </location>
</feature>
<name>A0A7N2R8W5_QUELO</name>